<evidence type="ECO:0000256" key="1">
    <source>
        <dbReference type="SAM" id="Phobius"/>
    </source>
</evidence>
<organism evidence="2 3">
    <name type="scientific">Fusobacterium necrophorum</name>
    <dbReference type="NCBI Taxonomy" id="859"/>
    <lineage>
        <taxon>Bacteria</taxon>
        <taxon>Fusobacteriati</taxon>
        <taxon>Fusobacteriota</taxon>
        <taxon>Fusobacteriia</taxon>
        <taxon>Fusobacteriales</taxon>
        <taxon>Fusobacteriaceae</taxon>
        <taxon>Fusobacterium</taxon>
    </lineage>
</organism>
<evidence type="ECO:0000313" key="2">
    <source>
        <dbReference type="EMBL" id="MDK4513056.1"/>
    </source>
</evidence>
<sequence>MSVTLASVFGSVVGKKVIDKVLDVIDKKIPMTNDEKEKLVVELGKIEVEGIRARSEYVKSLGTRIRDGIIPLTLFGFFLMHFMVFLSDFINANLGKEVPIIMISPEYTKVTISIVAFLFPYKGYKIYEEHKSLRM</sequence>
<feature type="transmembrane region" description="Helical" evidence="1">
    <location>
        <begin position="107"/>
        <end position="124"/>
    </location>
</feature>
<evidence type="ECO:0000313" key="3">
    <source>
        <dbReference type="Proteomes" id="UP001173223"/>
    </source>
</evidence>
<keyword evidence="1" id="KW-0812">Transmembrane</keyword>
<keyword evidence="1" id="KW-0472">Membrane</keyword>
<dbReference type="EMBL" id="JAMGTK010000041">
    <property type="protein sequence ID" value="MDK4513056.1"/>
    <property type="molecule type" value="Genomic_DNA"/>
</dbReference>
<keyword evidence="1" id="KW-1133">Transmembrane helix</keyword>
<comment type="caution">
    <text evidence="2">The sequence shown here is derived from an EMBL/GenBank/DDBJ whole genome shotgun (WGS) entry which is preliminary data.</text>
</comment>
<reference evidence="2" key="1">
    <citation type="journal article" date="2022" name="Gene">
        <title>A genome-led study on the pathogenesis of Fusobacterium necrophorum infections.</title>
        <authorList>
            <person name="Thapa G."/>
            <person name="Jayal A."/>
            <person name="Sikazwe E."/>
            <person name="Perry T."/>
            <person name="Mohammed Al Balushi A."/>
            <person name="Livingstone P."/>
        </authorList>
    </citation>
    <scope>NUCLEOTIDE SEQUENCE</scope>
    <source>
        <strain evidence="2">BRON_8</strain>
    </source>
</reference>
<reference evidence="2" key="2">
    <citation type="submission" date="2022-04" db="EMBL/GenBank/DDBJ databases">
        <authorList>
            <person name="Livingstone P.G."/>
        </authorList>
    </citation>
    <scope>NUCLEOTIDE SEQUENCE</scope>
    <source>
        <strain evidence="2">BRON_8</strain>
    </source>
</reference>
<dbReference type="Proteomes" id="UP001173223">
    <property type="component" value="Unassembled WGS sequence"/>
</dbReference>
<protein>
    <submittedName>
        <fullName evidence="2">Uncharacterized protein</fullName>
    </submittedName>
</protein>
<feature type="transmembrane region" description="Helical" evidence="1">
    <location>
        <begin position="69"/>
        <end position="87"/>
    </location>
</feature>
<dbReference type="AlphaFoldDB" id="A0AAW6WE01"/>
<proteinExistence type="predicted"/>
<gene>
    <name evidence="2" type="ORF">MWG07_12425</name>
</gene>
<name>A0AAW6WE01_9FUSO</name>
<dbReference type="RefSeq" id="WP_285049467.1">
    <property type="nucleotide sequence ID" value="NZ_JAMGTK010000041.1"/>
</dbReference>
<accession>A0AAW6WE01</accession>
<keyword evidence="3" id="KW-1185">Reference proteome</keyword>